<evidence type="ECO:0000313" key="1">
    <source>
        <dbReference type="EMBL" id="BBA98456.1"/>
    </source>
</evidence>
<gene>
    <name evidence="1" type="ORF">RVR_4645</name>
</gene>
<dbReference type="KEGG" id="arev:RVR_4645"/>
<dbReference type="Proteomes" id="UP000595703">
    <property type="component" value="Chromosome"/>
</dbReference>
<reference evidence="1 2" key="2">
    <citation type="journal article" date="2011" name="J. Antibiot.">
        <title>Furaquinocins I and J: novel polyketide isoprenoid hybrid compounds from Streptomyces reveromyceticus SN-593.</title>
        <authorList>
            <person name="Panthee S."/>
            <person name="Takahashi S."/>
            <person name="Takagi H."/>
            <person name="Nogawa T."/>
            <person name="Oowada E."/>
            <person name="Uramoto M."/>
            <person name="Osada H."/>
        </authorList>
    </citation>
    <scope>NUCLEOTIDE SEQUENCE [LARGE SCALE GENOMIC DNA]</scope>
    <source>
        <strain evidence="1 2">SN-593</strain>
    </source>
</reference>
<reference evidence="1 2" key="4">
    <citation type="journal article" date="2020" name="Sci. Rep.">
        <title>beta-carboline chemical signals induce reveromycin production through a LuxR family regulator in Streptomyces sp. SN-593.</title>
        <authorList>
            <person name="Panthee S."/>
            <person name="Kito N."/>
            <person name="Hayashi T."/>
            <person name="Shimizu T."/>
            <person name="Ishikawa J."/>
            <person name="Hamamoto H."/>
            <person name="Osada H."/>
            <person name="Takahashi S."/>
        </authorList>
    </citation>
    <scope>NUCLEOTIDE SEQUENCE [LARGE SCALE GENOMIC DNA]</scope>
    <source>
        <strain evidence="1 2">SN-593</strain>
    </source>
</reference>
<reference evidence="1 2" key="1">
    <citation type="journal article" date="2010" name="J. Bacteriol.">
        <title>Biochemical characterization of a novel indole prenyltransferase from Streptomyces sp. SN-593.</title>
        <authorList>
            <person name="Takahashi S."/>
            <person name="Takagi H."/>
            <person name="Toyoda A."/>
            <person name="Uramoto M."/>
            <person name="Nogawa T."/>
            <person name="Ueki M."/>
            <person name="Sakaki Y."/>
            <person name="Osada H."/>
        </authorList>
    </citation>
    <scope>NUCLEOTIDE SEQUENCE [LARGE SCALE GENOMIC DNA]</scope>
    <source>
        <strain evidence="1 2">SN-593</strain>
    </source>
</reference>
<dbReference type="EMBL" id="AP018365">
    <property type="protein sequence ID" value="BBA98456.1"/>
    <property type="molecule type" value="Genomic_DNA"/>
</dbReference>
<name>A0A7U3UTG2_9ACTN</name>
<accession>A0A7U3UTG2</accession>
<protein>
    <submittedName>
        <fullName evidence="1">Uncharacterized protein</fullName>
    </submittedName>
</protein>
<proteinExistence type="predicted"/>
<organism evidence="1 2">
    <name type="scientific">Actinacidiphila reveromycinica</name>
    <dbReference type="NCBI Taxonomy" id="659352"/>
    <lineage>
        <taxon>Bacteria</taxon>
        <taxon>Bacillati</taxon>
        <taxon>Actinomycetota</taxon>
        <taxon>Actinomycetes</taxon>
        <taxon>Kitasatosporales</taxon>
        <taxon>Streptomycetaceae</taxon>
        <taxon>Actinacidiphila</taxon>
    </lineage>
</organism>
<dbReference type="AlphaFoldDB" id="A0A7U3UTG2"/>
<evidence type="ECO:0000313" key="2">
    <source>
        <dbReference type="Proteomes" id="UP000595703"/>
    </source>
</evidence>
<keyword evidence="2" id="KW-1185">Reference proteome</keyword>
<sequence>MNSSYGPAMEIRSEVQLAPVADEVSAITAVVRPILEGILYSLKQDVVAEAGGYDELKLHMLARLQRPGDGDCGICFEYAVHDALNRQEAGVVERVSDALGLCKVPGQTIDSILFGAEKTGSLQLIDTVEERLTWDSSLLSGTKGRPVKLKRHINAVAAALRKKSARDLLPQSIAGLWKADLFLGSSDSDKWVGTTVKINPSALEGARGLRIGVVPSRQGTSDAIKIDAGKNLVVCPIPYDGSFMEVFYQGWEVVRQFIAADARLPQEVNLPRPAQREVARYLADRRAYPVLAVVQALQPLSQPHLLETSESAARLVRAGGVSDVIETSSFIAPVPKSD</sequence>
<reference evidence="1 2" key="3">
    <citation type="journal article" date="2011" name="Nat. Chem. Biol.">
        <title>Reveromycin A biosynthesis uses RevG and RevJ for stereospecific spiroacetal formation.</title>
        <authorList>
            <person name="Takahashi S."/>
            <person name="Toyoda A."/>
            <person name="Sekiyama Y."/>
            <person name="Takagi H."/>
            <person name="Nogawa T."/>
            <person name="Uramoto M."/>
            <person name="Suzuki R."/>
            <person name="Koshino H."/>
            <person name="Kumano T."/>
            <person name="Panthee S."/>
            <person name="Dairi T."/>
            <person name="Ishikawa J."/>
            <person name="Ikeda H."/>
            <person name="Sakaki Y."/>
            <person name="Osada H."/>
        </authorList>
    </citation>
    <scope>NUCLEOTIDE SEQUENCE [LARGE SCALE GENOMIC DNA]</scope>
    <source>
        <strain evidence="1 2">SN-593</strain>
    </source>
</reference>